<evidence type="ECO:0000256" key="2">
    <source>
        <dbReference type="ARBA" id="ARBA00007935"/>
    </source>
</evidence>
<dbReference type="RefSeq" id="WP_280657818.1">
    <property type="nucleotide sequence ID" value="NZ_CP120373.1"/>
</dbReference>
<reference evidence="9 10" key="1">
    <citation type="submission" date="2023-03" db="EMBL/GenBank/DDBJ databases">
        <authorList>
            <person name="Kaur S."/>
            <person name="Espinosa-Saiz D."/>
            <person name="Velazquez E."/>
            <person name="Menendez E."/>
            <person name="diCenzo G.C."/>
        </authorList>
    </citation>
    <scope>NUCLEOTIDE SEQUENCE [LARGE SCALE GENOMIC DNA]</scope>
    <source>
        <strain evidence="9 10">LMG 24692</strain>
    </source>
</reference>
<evidence type="ECO:0000313" key="9">
    <source>
        <dbReference type="EMBL" id="WEX85734.1"/>
    </source>
</evidence>
<feature type="transmembrane region" description="Helical" evidence="8">
    <location>
        <begin position="156"/>
        <end position="176"/>
    </location>
</feature>
<proteinExistence type="inferred from homology"/>
<organism evidence="9 10">
    <name type="scientific">Sinorhizobium garamanticum</name>
    <dbReference type="NCBI Taxonomy" id="680247"/>
    <lineage>
        <taxon>Bacteria</taxon>
        <taxon>Pseudomonadati</taxon>
        <taxon>Pseudomonadota</taxon>
        <taxon>Alphaproteobacteria</taxon>
        <taxon>Hyphomicrobiales</taxon>
        <taxon>Rhizobiaceae</taxon>
        <taxon>Sinorhizobium/Ensifer group</taxon>
        <taxon>Sinorhizobium</taxon>
    </lineage>
</organism>
<keyword evidence="5 8" id="KW-0812">Transmembrane</keyword>
<dbReference type="InterPro" id="IPR037294">
    <property type="entry name" value="ABC_BtuC-like"/>
</dbReference>
<dbReference type="Gene3D" id="1.10.3470.10">
    <property type="entry name" value="ABC transporter involved in vitamin B12 uptake, BtuC"/>
    <property type="match status" value="1"/>
</dbReference>
<evidence type="ECO:0000256" key="5">
    <source>
        <dbReference type="ARBA" id="ARBA00022692"/>
    </source>
</evidence>
<evidence type="ECO:0000313" key="10">
    <source>
        <dbReference type="Proteomes" id="UP001229355"/>
    </source>
</evidence>
<accession>A0ABY8D4E8</accession>
<gene>
    <name evidence="9" type="ORF">PZN02_001962</name>
</gene>
<dbReference type="EMBL" id="CP120373">
    <property type="protein sequence ID" value="WEX85734.1"/>
    <property type="molecule type" value="Genomic_DNA"/>
</dbReference>
<evidence type="ECO:0000256" key="8">
    <source>
        <dbReference type="SAM" id="Phobius"/>
    </source>
</evidence>
<protein>
    <submittedName>
        <fullName evidence="9">Iron ABC transporter permease</fullName>
    </submittedName>
</protein>
<keyword evidence="6 8" id="KW-1133">Transmembrane helix</keyword>
<evidence type="ECO:0000256" key="3">
    <source>
        <dbReference type="ARBA" id="ARBA00022448"/>
    </source>
</evidence>
<evidence type="ECO:0000256" key="7">
    <source>
        <dbReference type="ARBA" id="ARBA00023136"/>
    </source>
</evidence>
<evidence type="ECO:0000256" key="4">
    <source>
        <dbReference type="ARBA" id="ARBA00022475"/>
    </source>
</evidence>
<feature type="transmembrane region" description="Helical" evidence="8">
    <location>
        <begin position="124"/>
        <end position="144"/>
    </location>
</feature>
<feature type="transmembrane region" description="Helical" evidence="8">
    <location>
        <begin position="243"/>
        <end position="272"/>
    </location>
</feature>
<dbReference type="InterPro" id="IPR000522">
    <property type="entry name" value="ABC_transptr_permease_BtuC"/>
</dbReference>
<dbReference type="CDD" id="cd06550">
    <property type="entry name" value="TM_ABC_iron-siderophores_like"/>
    <property type="match status" value="1"/>
</dbReference>
<name>A0ABY8D4E8_9HYPH</name>
<sequence>MRARRLVSAWSVGAAIIAALVVAGIAYGSTPLAFGDVARALAQSLLPGLDTGVSPAVMRIVIDLRLPRVLLAICVGSGLAVVGALLQTTTRNDLADPFLFGLSSGAAAGAVSVITFFGDRLGVWTLPTAAFIGALLSAGAVLALISAQRDKGPERLVIAGLAVSFLFGAITTYLVFAGDQRAAHSVLFWSVGGLGLASWSNLPLGLAGAAVAVGTGIVLRHRLDALLSGEDTALSLGIDVPRLRFTVFALSALATAALVSLSGVIGFVGLMVPHLARAMVGVRHGALIVTATIIGAIMLLAGDLASRVVLAPQELPVGIITAAAGALFVLGVVLKR</sequence>
<dbReference type="PANTHER" id="PTHR30472">
    <property type="entry name" value="FERRIC ENTEROBACTIN TRANSPORT SYSTEM PERMEASE PROTEIN"/>
    <property type="match status" value="1"/>
</dbReference>
<dbReference type="SUPFAM" id="SSF81345">
    <property type="entry name" value="ABC transporter involved in vitamin B12 uptake, BtuC"/>
    <property type="match status" value="1"/>
</dbReference>
<dbReference type="Pfam" id="PF01032">
    <property type="entry name" value="FecCD"/>
    <property type="match status" value="1"/>
</dbReference>
<evidence type="ECO:0000256" key="6">
    <source>
        <dbReference type="ARBA" id="ARBA00022989"/>
    </source>
</evidence>
<dbReference type="Proteomes" id="UP001229355">
    <property type="component" value="Chromosome 1"/>
</dbReference>
<keyword evidence="10" id="KW-1185">Reference proteome</keyword>
<feature type="transmembrane region" description="Helical" evidence="8">
    <location>
        <begin position="317"/>
        <end position="334"/>
    </location>
</feature>
<dbReference type="PANTHER" id="PTHR30472:SF67">
    <property type="entry name" value="PERMEASE OF ABC TRANSPORTER-RELATED"/>
    <property type="match status" value="1"/>
</dbReference>
<keyword evidence="4" id="KW-1003">Cell membrane</keyword>
<feature type="transmembrane region" description="Helical" evidence="8">
    <location>
        <begin position="284"/>
        <end position="305"/>
    </location>
</feature>
<evidence type="ECO:0000256" key="1">
    <source>
        <dbReference type="ARBA" id="ARBA00004651"/>
    </source>
</evidence>
<comment type="similarity">
    <text evidence="2">Belongs to the binding-protein-dependent transport system permease family. FecCD subfamily.</text>
</comment>
<comment type="subcellular location">
    <subcellularLocation>
        <location evidence="1">Cell membrane</location>
        <topology evidence="1">Multi-pass membrane protein</topology>
    </subcellularLocation>
</comment>
<keyword evidence="3" id="KW-0813">Transport</keyword>
<feature type="transmembrane region" description="Helical" evidence="8">
    <location>
        <begin position="98"/>
        <end position="118"/>
    </location>
</feature>
<feature type="transmembrane region" description="Helical" evidence="8">
    <location>
        <begin position="66"/>
        <end position="86"/>
    </location>
</feature>
<keyword evidence="7 8" id="KW-0472">Membrane</keyword>